<reference evidence="1 2" key="1">
    <citation type="submission" date="2023-01" db="EMBL/GenBank/DDBJ databases">
        <title>Thalassococcus onchidii sp. nov., isolated from a marine invertebrate from the South China Sea.</title>
        <authorList>
            <person name="Xu S."/>
            <person name="Liu Z."/>
            <person name="Xu Y."/>
        </authorList>
    </citation>
    <scope>NUCLEOTIDE SEQUENCE [LARGE SCALE GENOMIC DNA]</scope>
    <source>
        <strain evidence="1 2">KCTC 32084</strain>
    </source>
</reference>
<comment type="caution">
    <text evidence="1">The sequence shown here is derived from an EMBL/GenBank/DDBJ whole genome shotgun (WGS) entry which is preliminary data.</text>
</comment>
<dbReference type="Proteomes" id="UP001210720">
    <property type="component" value="Unassembled WGS sequence"/>
</dbReference>
<proteinExistence type="predicted"/>
<gene>
    <name evidence="1" type="ORF">PFY00_18215</name>
</gene>
<keyword evidence="2" id="KW-1185">Reference proteome</keyword>
<sequence>MKSVVTGLVLMVLVSLGAYFTLQQMGYSSEDTFSGPSVRLD</sequence>
<dbReference type="EMBL" id="JAQIOY010000011">
    <property type="protein sequence ID" value="MDA7426674.1"/>
    <property type="molecule type" value="Genomic_DNA"/>
</dbReference>
<dbReference type="RefSeq" id="WP_271434032.1">
    <property type="nucleotide sequence ID" value="NZ_JAQIOY010000011.1"/>
</dbReference>
<organism evidence="1 2">
    <name type="scientific">Thalassococcus lentus</name>
    <dbReference type="NCBI Taxonomy" id="1210524"/>
    <lineage>
        <taxon>Bacteria</taxon>
        <taxon>Pseudomonadati</taxon>
        <taxon>Pseudomonadota</taxon>
        <taxon>Alphaproteobacteria</taxon>
        <taxon>Rhodobacterales</taxon>
        <taxon>Roseobacteraceae</taxon>
        <taxon>Thalassococcus</taxon>
    </lineage>
</organism>
<protein>
    <submittedName>
        <fullName evidence="1">Uncharacterized protein</fullName>
    </submittedName>
</protein>
<evidence type="ECO:0000313" key="2">
    <source>
        <dbReference type="Proteomes" id="UP001210720"/>
    </source>
</evidence>
<name>A0ABT4XXJ4_9RHOB</name>
<evidence type="ECO:0000313" key="1">
    <source>
        <dbReference type="EMBL" id="MDA7426674.1"/>
    </source>
</evidence>
<accession>A0ABT4XXJ4</accession>